<feature type="transmembrane region" description="Helical" evidence="2">
    <location>
        <begin position="494"/>
        <end position="516"/>
    </location>
</feature>
<evidence type="ECO:0000313" key="5">
    <source>
        <dbReference type="Proteomes" id="UP001383192"/>
    </source>
</evidence>
<proteinExistence type="predicted"/>
<feature type="signal peptide" evidence="3">
    <location>
        <begin position="1"/>
        <end position="20"/>
    </location>
</feature>
<gene>
    <name evidence="4" type="ORF">VNI00_008157</name>
</gene>
<feature type="compositionally biased region" description="Polar residues" evidence="1">
    <location>
        <begin position="561"/>
        <end position="576"/>
    </location>
</feature>
<keyword evidence="3" id="KW-0732">Signal</keyword>
<evidence type="ECO:0008006" key="6">
    <source>
        <dbReference type="Google" id="ProtNLM"/>
    </source>
</evidence>
<dbReference type="Proteomes" id="UP001383192">
    <property type="component" value="Unassembled WGS sequence"/>
</dbReference>
<name>A0AAW0CXY4_9AGAR</name>
<evidence type="ECO:0000256" key="1">
    <source>
        <dbReference type="SAM" id="MobiDB-lite"/>
    </source>
</evidence>
<keyword evidence="2" id="KW-0472">Membrane</keyword>
<keyword evidence="2" id="KW-1133">Transmembrane helix</keyword>
<keyword evidence="2" id="KW-0812">Transmembrane</keyword>
<dbReference type="GO" id="GO:0005975">
    <property type="term" value="P:carbohydrate metabolic process"/>
    <property type="evidence" value="ECO:0007669"/>
    <property type="project" value="InterPro"/>
</dbReference>
<accession>A0AAW0CXY4</accession>
<keyword evidence="5" id="KW-1185">Reference proteome</keyword>
<dbReference type="SUPFAM" id="SSF48208">
    <property type="entry name" value="Six-hairpin glycosidases"/>
    <property type="match status" value="1"/>
</dbReference>
<dbReference type="AlphaFoldDB" id="A0AAW0CXY4"/>
<sequence length="644" mass="71645">MIPRWQFGLSLFVFTRSIYGQSLTPPTLWNYNVTQLHQERVDIARAALDKGISMLVTDGMFPGDDDGSGRNSYDFYTSLVNFDIVTKQNKFEDLAVRFLTRPICAFAKFVVSTGNGEGWMLRDPIRIGYAAIRGYKAYGKAELLREATTCWELANTYTISDSTFVKDSTKGFKILKECPTKEECAVCSRMTKGGTFHSMRVPVVGHVEEYYRSEFLRNRVSREKFILLLETLTTDLIPCIRFYFLLSALLAETTHNETYTSAAQQTANFLYATLNQFRPNGFMQSNGFQVDEGNELACHGPLATKQTFDSNAFSNTSTVGFLIEGLSALASTTGNTTVEQLLKDTIINTFEQSQRLWPGPTGALRNDFYRTCRNPFILELSTYGDKVHDGDMPLVRGMAETHRRNQPFTAEIREYIKAFIGVQYNSILTEATTSNTNAYGTSWVGPLNATFDPTSQAHAVQVLLDAIDTFSDTPLDPPPNVPSEHSSSPLGPKITGAVIGSIVGVVLLGICVWFVWRRRQGITKPNTSSGEQHPTLGQFEVTPFDWEQYQQNIGAGRSGGEKSSTLNSINQSNTQDPDAASGDSSKLEPLRGHHEDVQEGPSLEPVASGSGMATVPELVRLLYQRMWEHESHESPPDYRSQIGQ</sequence>
<dbReference type="CDD" id="cd12094">
    <property type="entry name" value="TM_ErbB2"/>
    <property type="match status" value="1"/>
</dbReference>
<comment type="caution">
    <text evidence="4">The sequence shown here is derived from an EMBL/GenBank/DDBJ whole genome shotgun (WGS) entry which is preliminary data.</text>
</comment>
<protein>
    <recommendedName>
        <fullName evidence="6">Glycoside hydrolase family 76 protein</fullName>
    </recommendedName>
</protein>
<organism evidence="4 5">
    <name type="scientific">Paramarasmius palmivorus</name>
    <dbReference type="NCBI Taxonomy" id="297713"/>
    <lineage>
        <taxon>Eukaryota</taxon>
        <taxon>Fungi</taxon>
        <taxon>Dikarya</taxon>
        <taxon>Basidiomycota</taxon>
        <taxon>Agaricomycotina</taxon>
        <taxon>Agaricomycetes</taxon>
        <taxon>Agaricomycetidae</taxon>
        <taxon>Agaricales</taxon>
        <taxon>Marasmiineae</taxon>
        <taxon>Marasmiaceae</taxon>
        <taxon>Paramarasmius</taxon>
    </lineage>
</organism>
<evidence type="ECO:0000313" key="4">
    <source>
        <dbReference type="EMBL" id="KAK7043989.1"/>
    </source>
</evidence>
<dbReference type="InterPro" id="IPR008928">
    <property type="entry name" value="6-hairpin_glycosidase_sf"/>
</dbReference>
<dbReference type="EMBL" id="JAYKXP010000027">
    <property type="protein sequence ID" value="KAK7043989.1"/>
    <property type="molecule type" value="Genomic_DNA"/>
</dbReference>
<feature type="region of interest" description="Disordered" evidence="1">
    <location>
        <begin position="554"/>
        <end position="611"/>
    </location>
</feature>
<evidence type="ECO:0000256" key="2">
    <source>
        <dbReference type="SAM" id="Phobius"/>
    </source>
</evidence>
<evidence type="ECO:0000256" key="3">
    <source>
        <dbReference type="SAM" id="SignalP"/>
    </source>
</evidence>
<reference evidence="4 5" key="1">
    <citation type="submission" date="2024-01" db="EMBL/GenBank/DDBJ databases">
        <title>A draft genome for a cacao thread blight-causing isolate of Paramarasmius palmivorus.</title>
        <authorList>
            <person name="Baruah I.K."/>
            <person name="Bukari Y."/>
            <person name="Amoako-Attah I."/>
            <person name="Meinhardt L.W."/>
            <person name="Bailey B.A."/>
            <person name="Cohen S.P."/>
        </authorList>
    </citation>
    <scope>NUCLEOTIDE SEQUENCE [LARGE SCALE GENOMIC DNA]</scope>
    <source>
        <strain evidence="4 5">GH-12</strain>
    </source>
</reference>
<feature type="chain" id="PRO_5043855446" description="Glycoside hydrolase family 76 protein" evidence="3">
    <location>
        <begin position="21"/>
        <end position="644"/>
    </location>
</feature>
<feature type="compositionally biased region" description="Basic and acidic residues" evidence="1">
    <location>
        <begin position="585"/>
        <end position="597"/>
    </location>
</feature>